<protein>
    <submittedName>
        <fullName evidence="7">YIP1 family protein</fullName>
    </submittedName>
</protein>
<accession>A0ABS5K2B6</accession>
<evidence type="ECO:0000256" key="3">
    <source>
        <dbReference type="ARBA" id="ARBA00022989"/>
    </source>
</evidence>
<gene>
    <name evidence="7" type="ORF">KEM10_21235</name>
</gene>
<evidence type="ECO:0000313" key="7">
    <source>
        <dbReference type="EMBL" id="MBS2100824.1"/>
    </source>
</evidence>
<keyword evidence="3 5" id="KW-1133">Transmembrane helix</keyword>
<feature type="transmembrane region" description="Helical" evidence="5">
    <location>
        <begin position="60"/>
        <end position="88"/>
    </location>
</feature>
<keyword evidence="8" id="KW-1185">Reference proteome</keyword>
<comment type="caution">
    <text evidence="7">The sequence shown here is derived from an EMBL/GenBank/DDBJ whole genome shotgun (WGS) entry which is preliminary data.</text>
</comment>
<dbReference type="RefSeq" id="WP_212219433.1">
    <property type="nucleotide sequence ID" value="NZ_JAGUCO010000030.1"/>
</dbReference>
<evidence type="ECO:0000256" key="2">
    <source>
        <dbReference type="ARBA" id="ARBA00022692"/>
    </source>
</evidence>
<proteinExistence type="predicted"/>
<dbReference type="InterPro" id="IPR006977">
    <property type="entry name" value="Yip1_dom"/>
</dbReference>
<evidence type="ECO:0000256" key="4">
    <source>
        <dbReference type="ARBA" id="ARBA00023136"/>
    </source>
</evidence>
<keyword evidence="4 5" id="KW-0472">Membrane</keyword>
<name>A0ABS5K2B6_9BACT</name>
<sequence>MNKVIQILYKPTHVFRQLDEMFEEDLDTDSNLIASVFGCLVGLYSVVYEFENLNEILSGWWLIVACLIGILVSSGLCVLMYNYILTYILFGFGKLLGSKGVLSDTKTAIVYSIIPITFAVFISLILKLIPETFLDIKSQYWILRITSNLIWIWTMTILAIGFKNLNKYGIFKAVINVLPLPIIGLIILAIRYL</sequence>
<reference evidence="7 8" key="1">
    <citation type="journal article" date="2015" name="Int. J. Syst. Evol. Microbiol.">
        <title>Carboxylicivirga linearis sp. nov., isolated from a sea cucumber culture pond.</title>
        <authorList>
            <person name="Wang F.Q."/>
            <person name="Zhou Y.X."/>
            <person name="Lin X.Z."/>
            <person name="Chen G.J."/>
            <person name="Du Z.J."/>
        </authorList>
    </citation>
    <scope>NUCLEOTIDE SEQUENCE [LARGE SCALE GENOMIC DNA]</scope>
    <source>
        <strain evidence="7 8">FB218</strain>
    </source>
</reference>
<evidence type="ECO:0000259" key="6">
    <source>
        <dbReference type="Pfam" id="PF04893"/>
    </source>
</evidence>
<feature type="transmembrane region" description="Helical" evidence="5">
    <location>
        <begin position="168"/>
        <end position="190"/>
    </location>
</feature>
<dbReference type="Proteomes" id="UP000708576">
    <property type="component" value="Unassembled WGS sequence"/>
</dbReference>
<feature type="transmembrane region" description="Helical" evidence="5">
    <location>
        <begin position="30"/>
        <end position="48"/>
    </location>
</feature>
<feature type="transmembrane region" description="Helical" evidence="5">
    <location>
        <begin position="108"/>
        <end position="129"/>
    </location>
</feature>
<organism evidence="7 8">
    <name type="scientific">Carboxylicivirga linearis</name>
    <dbReference type="NCBI Taxonomy" id="1628157"/>
    <lineage>
        <taxon>Bacteria</taxon>
        <taxon>Pseudomonadati</taxon>
        <taxon>Bacteroidota</taxon>
        <taxon>Bacteroidia</taxon>
        <taxon>Marinilabiliales</taxon>
        <taxon>Marinilabiliaceae</taxon>
        <taxon>Carboxylicivirga</taxon>
    </lineage>
</organism>
<feature type="transmembrane region" description="Helical" evidence="5">
    <location>
        <begin position="141"/>
        <end position="162"/>
    </location>
</feature>
<dbReference type="EMBL" id="JAGUCO010000030">
    <property type="protein sequence ID" value="MBS2100824.1"/>
    <property type="molecule type" value="Genomic_DNA"/>
</dbReference>
<evidence type="ECO:0000313" key="8">
    <source>
        <dbReference type="Proteomes" id="UP000708576"/>
    </source>
</evidence>
<comment type="subcellular location">
    <subcellularLocation>
        <location evidence="1">Membrane</location>
        <topology evidence="1">Multi-pass membrane protein</topology>
    </subcellularLocation>
</comment>
<feature type="domain" description="Yip1" evidence="6">
    <location>
        <begin position="6"/>
        <end position="189"/>
    </location>
</feature>
<dbReference type="Pfam" id="PF04893">
    <property type="entry name" value="Yip1"/>
    <property type="match status" value="1"/>
</dbReference>
<evidence type="ECO:0000256" key="5">
    <source>
        <dbReference type="SAM" id="Phobius"/>
    </source>
</evidence>
<evidence type="ECO:0000256" key="1">
    <source>
        <dbReference type="ARBA" id="ARBA00004141"/>
    </source>
</evidence>
<keyword evidence="2 5" id="KW-0812">Transmembrane</keyword>